<organism evidence="1">
    <name type="scientific">Tanacetum cinerariifolium</name>
    <name type="common">Dalmatian daisy</name>
    <name type="synonym">Chrysanthemum cinerariifolium</name>
    <dbReference type="NCBI Taxonomy" id="118510"/>
    <lineage>
        <taxon>Eukaryota</taxon>
        <taxon>Viridiplantae</taxon>
        <taxon>Streptophyta</taxon>
        <taxon>Embryophyta</taxon>
        <taxon>Tracheophyta</taxon>
        <taxon>Spermatophyta</taxon>
        <taxon>Magnoliopsida</taxon>
        <taxon>eudicotyledons</taxon>
        <taxon>Gunneridae</taxon>
        <taxon>Pentapetalae</taxon>
        <taxon>asterids</taxon>
        <taxon>campanulids</taxon>
        <taxon>Asterales</taxon>
        <taxon>Asteraceae</taxon>
        <taxon>Asteroideae</taxon>
        <taxon>Anthemideae</taxon>
        <taxon>Anthemidinae</taxon>
        <taxon>Tanacetum</taxon>
    </lineage>
</organism>
<dbReference type="AlphaFoldDB" id="A0A699SWN6"/>
<proteinExistence type="predicted"/>
<accession>A0A699SWN6</accession>
<sequence>PAGHLGRLPAAAPAASAWACTSLEKPDATSVQAVEKLLHGKEAFLLGEGKSGGKDGRHGLWEGLAHAVHDFGEAVGVRLGSGLVVVFGAALGHPARNAGGRQHQGELAARFGEVAEMQA</sequence>
<comment type="caution">
    <text evidence="1">The sequence shown here is derived from an EMBL/GenBank/DDBJ whole genome shotgun (WGS) entry which is preliminary data.</text>
</comment>
<dbReference type="EMBL" id="BKCJ011193345">
    <property type="protein sequence ID" value="GFD01741.1"/>
    <property type="molecule type" value="Genomic_DNA"/>
</dbReference>
<gene>
    <name evidence="1" type="ORF">Tci_873710</name>
</gene>
<evidence type="ECO:0000313" key="1">
    <source>
        <dbReference type="EMBL" id="GFD01741.1"/>
    </source>
</evidence>
<protein>
    <submittedName>
        <fullName evidence="1">Uncharacterized protein</fullName>
    </submittedName>
</protein>
<reference evidence="1" key="1">
    <citation type="journal article" date="2019" name="Sci. Rep.">
        <title>Draft genome of Tanacetum cinerariifolium, the natural source of mosquito coil.</title>
        <authorList>
            <person name="Yamashiro T."/>
            <person name="Shiraishi A."/>
            <person name="Satake H."/>
            <person name="Nakayama K."/>
        </authorList>
    </citation>
    <scope>NUCLEOTIDE SEQUENCE</scope>
</reference>
<name>A0A699SWN6_TANCI</name>
<feature type="non-terminal residue" evidence="1">
    <location>
        <position position="1"/>
    </location>
</feature>